<dbReference type="InterPro" id="IPR053728">
    <property type="entry name" value="Alginate_Permeability_Chnl"/>
</dbReference>
<organism evidence="1">
    <name type="scientific">hydrothermal vent metagenome</name>
    <dbReference type="NCBI Taxonomy" id="652676"/>
    <lineage>
        <taxon>unclassified sequences</taxon>
        <taxon>metagenomes</taxon>
        <taxon>ecological metagenomes</taxon>
    </lineage>
</organism>
<evidence type="ECO:0000313" key="1">
    <source>
        <dbReference type="EMBL" id="VAW83994.1"/>
    </source>
</evidence>
<proteinExistence type="predicted"/>
<dbReference type="EMBL" id="UOFO01000031">
    <property type="protein sequence ID" value="VAW83994.1"/>
    <property type="molecule type" value="Genomic_DNA"/>
</dbReference>
<dbReference type="AlphaFoldDB" id="A0A3B0ZRE3"/>
<dbReference type="Gene3D" id="2.40.160.100">
    <property type="match status" value="1"/>
</dbReference>
<evidence type="ECO:0008006" key="2">
    <source>
        <dbReference type="Google" id="ProtNLM"/>
    </source>
</evidence>
<sequence length="296" mass="32946">GRSHDALMFLREDKENKSKLHLAFAYNQQIPFEPGKLSGNEYLGVNNYKTMVFGWWNKRFEKGSMSVLFHNDGRQVPTDSSMAYRQTYGFIGDINFGNIKLDGEFYYQGGKNGNGVDLSASMIMLHATLKTKITPITLGFEYISGSSLADNTDKSFNPLYGTNHKFNGFMDYFYVGNPHGQGGKISGLLELHLKTKFKVSKKSVLAASVHYFASPVKIYKTMDTSGETYGAGLGTEVDLVYIVKVAKDVKLVLGYSQMFGTETLEVVKGGGDKSVINNWAWAMIAFKPQLFTTAKK</sequence>
<feature type="non-terminal residue" evidence="1">
    <location>
        <position position="1"/>
    </location>
</feature>
<reference evidence="1" key="1">
    <citation type="submission" date="2018-06" db="EMBL/GenBank/DDBJ databases">
        <authorList>
            <person name="Zhirakovskaya E."/>
        </authorList>
    </citation>
    <scope>NUCLEOTIDE SEQUENCE</scope>
</reference>
<protein>
    <recommendedName>
        <fullName evidence="2">Alginate export domain-containing protein</fullName>
    </recommendedName>
</protein>
<name>A0A3B0ZRE3_9ZZZZ</name>
<accession>A0A3B0ZRE3</accession>
<gene>
    <name evidence="1" type="ORF">MNBD_GAMMA16-815</name>
</gene>